<dbReference type="InterPro" id="IPR036249">
    <property type="entry name" value="Thioredoxin-like_sf"/>
</dbReference>
<evidence type="ECO:0000313" key="2">
    <source>
        <dbReference type="EMBL" id="BBK22981.1"/>
    </source>
</evidence>
<dbReference type="EMBL" id="AP019695">
    <property type="protein sequence ID" value="BBK22981.1"/>
    <property type="molecule type" value="Genomic_DNA"/>
</dbReference>
<dbReference type="SUPFAM" id="SSF52833">
    <property type="entry name" value="Thioredoxin-like"/>
    <property type="match status" value="1"/>
</dbReference>
<dbReference type="NCBIfam" id="TIGR01617">
    <property type="entry name" value="arsC_related"/>
    <property type="match status" value="1"/>
</dbReference>
<dbReference type="PANTHER" id="PTHR30041">
    <property type="entry name" value="ARSENATE REDUCTASE"/>
    <property type="match status" value="1"/>
</dbReference>
<comment type="similarity">
    <text evidence="1">Belongs to the ArsC family.</text>
</comment>
<protein>
    <submittedName>
        <fullName evidence="2">ArsC family transcriptional regulator</fullName>
    </submittedName>
</protein>
<organism evidence="2 3">
    <name type="scientific">Amedibacterium intestinale</name>
    <dbReference type="NCBI Taxonomy" id="2583452"/>
    <lineage>
        <taxon>Bacteria</taxon>
        <taxon>Bacillati</taxon>
        <taxon>Bacillota</taxon>
        <taxon>Erysipelotrichia</taxon>
        <taxon>Erysipelotrichales</taxon>
        <taxon>Erysipelotrichaceae</taxon>
        <taxon>Amedibacterium</taxon>
    </lineage>
</organism>
<evidence type="ECO:0000256" key="1">
    <source>
        <dbReference type="PROSITE-ProRule" id="PRU01282"/>
    </source>
</evidence>
<dbReference type="Proteomes" id="UP000464754">
    <property type="component" value="Chromosome"/>
</dbReference>
<dbReference type="Gene3D" id="3.40.30.10">
    <property type="entry name" value="Glutaredoxin"/>
    <property type="match status" value="1"/>
</dbReference>
<dbReference type="PANTHER" id="PTHR30041:SF8">
    <property type="entry name" value="PROTEIN YFFB"/>
    <property type="match status" value="1"/>
</dbReference>
<dbReference type="AlphaFoldDB" id="A0A6N4TK79"/>
<dbReference type="Pfam" id="PF03960">
    <property type="entry name" value="ArsC"/>
    <property type="match status" value="1"/>
</dbReference>
<keyword evidence="3" id="KW-1185">Reference proteome</keyword>
<proteinExistence type="inferred from homology"/>
<dbReference type="KEGG" id="aarg:Aargi30884_18840"/>
<dbReference type="PROSITE" id="PS51353">
    <property type="entry name" value="ARSC"/>
    <property type="match status" value="1"/>
</dbReference>
<name>A0A6N4TK79_9FIRM</name>
<reference evidence="3" key="1">
    <citation type="submission" date="2019-05" db="EMBL/GenBank/DDBJ databases">
        <title>Complete genome sequencing of Absiella argi strain JCM 30884.</title>
        <authorList>
            <person name="Sakamoto M."/>
            <person name="Murakami T."/>
            <person name="Mori H."/>
        </authorList>
    </citation>
    <scope>NUCLEOTIDE SEQUENCE [LARGE SCALE GENOMIC DNA]</scope>
    <source>
        <strain evidence="3">JCM 30884</strain>
    </source>
</reference>
<dbReference type="RefSeq" id="WP_115716527.1">
    <property type="nucleotide sequence ID" value="NZ_AP019695.1"/>
</dbReference>
<evidence type="ECO:0000313" key="3">
    <source>
        <dbReference type="Proteomes" id="UP000464754"/>
    </source>
</evidence>
<dbReference type="InterPro" id="IPR006504">
    <property type="entry name" value="Tscrpt_reg_Spx/MgsR"/>
</dbReference>
<gene>
    <name evidence="2" type="ORF">Aargi30884_18840</name>
</gene>
<accession>A0A6N4TK79</accession>
<dbReference type="InterPro" id="IPR006660">
    <property type="entry name" value="Arsenate_reductase-like"/>
</dbReference>
<dbReference type="CDD" id="cd03036">
    <property type="entry name" value="ArsC_like"/>
    <property type="match status" value="1"/>
</dbReference>
<sequence length="119" mass="13929">MKILFIEYPRCSTCIKAKKYLQSLSVDFEDRHIVEDTPSKEELTNWWKQSELPLKKFFNTSGKLYKEMNLKEKLPAMSEEEQLELLSSNGMLIKRPLLISDKGVCVGFKEDNFKMLCSQ</sequence>